<evidence type="ECO:0000256" key="3">
    <source>
        <dbReference type="ARBA" id="ARBA00022670"/>
    </source>
</evidence>
<reference evidence="9 10" key="1">
    <citation type="submission" date="2019-09" db="EMBL/GenBank/DDBJ databases">
        <title>Goodfellowia gen. nov., a new genus of the Pseudonocardineae related to Actinoalloteichus, containing Goodfellowia coeruleoviolacea gen. nov., comb. nov. gen. nov., comb. nov.</title>
        <authorList>
            <person name="Labeda D."/>
        </authorList>
    </citation>
    <scope>NUCLEOTIDE SEQUENCE [LARGE SCALE GENOMIC DNA]</scope>
    <source>
        <strain evidence="9 10">AN110305</strain>
    </source>
</reference>
<evidence type="ECO:0000256" key="2">
    <source>
        <dbReference type="ARBA" id="ARBA00022475"/>
    </source>
</evidence>
<evidence type="ECO:0000256" key="4">
    <source>
        <dbReference type="ARBA" id="ARBA00022692"/>
    </source>
</evidence>
<evidence type="ECO:0000313" key="9">
    <source>
        <dbReference type="EMBL" id="KAA2255505.1"/>
    </source>
</evidence>
<comment type="subcellular location">
    <subcellularLocation>
        <location evidence="1">Cell membrane</location>
        <topology evidence="1">Multi-pass membrane protein</topology>
    </subcellularLocation>
</comment>
<dbReference type="Proteomes" id="UP000323454">
    <property type="component" value="Unassembled WGS sequence"/>
</dbReference>
<name>A0A5B2WVA8_9PSEU</name>
<dbReference type="OrthoDB" id="3691358at2"/>
<gene>
    <name evidence="9" type="primary">xrtP</name>
    <name evidence="9" type="ORF">F0L68_28435</name>
</gene>
<dbReference type="GO" id="GO:0005886">
    <property type="term" value="C:plasma membrane"/>
    <property type="evidence" value="ECO:0007669"/>
    <property type="project" value="UniProtKB-SubCell"/>
</dbReference>
<dbReference type="NCBIfam" id="NF012139">
    <property type="entry name" value="exosort_XrtP"/>
    <property type="match status" value="1"/>
</dbReference>
<dbReference type="AlphaFoldDB" id="A0A5B2WVA8"/>
<evidence type="ECO:0000256" key="5">
    <source>
        <dbReference type="ARBA" id="ARBA00022801"/>
    </source>
</evidence>
<accession>A0A5B2WVA8</accession>
<keyword evidence="10" id="KW-1185">Reference proteome</keyword>
<feature type="transmembrane region" description="Helical" evidence="8">
    <location>
        <begin position="135"/>
        <end position="155"/>
    </location>
</feature>
<feature type="transmembrane region" description="Helical" evidence="8">
    <location>
        <begin position="98"/>
        <end position="123"/>
    </location>
</feature>
<protein>
    <submittedName>
        <fullName evidence="9">Exosortase P</fullName>
    </submittedName>
</protein>
<sequence length="165" mass="17509">MPAALPLAVAVGLVLAHRAYRTAEVTLAGELLRLVSRDGVYVAAERQTVYFGLGSGTPLGLRMTPECTSAFLVLPLLVVGAAMIALRPRIGRRVVGALVVAALTVIAVNQFRVLTLVGLVHWLGVDDGYYWGHTLLGSMVSVFGGAAALVLFVWLSTRRAKAERA</sequence>
<evidence type="ECO:0000256" key="7">
    <source>
        <dbReference type="ARBA" id="ARBA00023136"/>
    </source>
</evidence>
<comment type="caution">
    <text evidence="9">The sequence shown here is derived from an EMBL/GenBank/DDBJ whole genome shotgun (WGS) entry which is preliminary data.</text>
</comment>
<dbReference type="EMBL" id="VUOB01000056">
    <property type="protein sequence ID" value="KAA2255505.1"/>
    <property type="molecule type" value="Genomic_DNA"/>
</dbReference>
<dbReference type="InterPro" id="IPR026392">
    <property type="entry name" value="Exo/Archaeosortase_dom"/>
</dbReference>
<keyword evidence="2" id="KW-1003">Cell membrane</keyword>
<keyword evidence="4 8" id="KW-0812">Transmembrane</keyword>
<keyword evidence="5" id="KW-0378">Hydrolase</keyword>
<feature type="transmembrane region" description="Helical" evidence="8">
    <location>
        <begin position="68"/>
        <end position="86"/>
    </location>
</feature>
<evidence type="ECO:0000256" key="1">
    <source>
        <dbReference type="ARBA" id="ARBA00004651"/>
    </source>
</evidence>
<dbReference type="GO" id="GO:0006508">
    <property type="term" value="P:proteolysis"/>
    <property type="evidence" value="ECO:0007669"/>
    <property type="project" value="UniProtKB-KW"/>
</dbReference>
<dbReference type="GO" id="GO:0008233">
    <property type="term" value="F:peptidase activity"/>
    <property type="evidence" value="ECO:0007669"/>
    <property type="project" value="UniProtKB-KW"/>
</dbReference>
<keyword evidence="7 8" id="KW-0472">Membrane</keyword>
<reference evidence="9 10" key="2">
    <citation type="submission" date="2019-09" db="EMBL/GenBank/DDBJ databases">
        <authorList>
            <person name="Jin C."/>
        </authorList>
    </citation>
    <scope>NUCLEOTIDE SEQUENCE [LARGE SCALE GENOMIC DNA]</scope>
    <source>
        <strain evidence="9 10">AN110305</strain>
    </source>
</reference>
<proteinExistence type="predicted"/>
<keyword evidence="3" id="KW-0645">Protease</keyword>
<keyword evidence="6 8" id="KW-1133">Transmembrane helix</keyword>
<organism evidence="9 10">
    <name type="scientific">Solihabitans fulvus</name>
    <dbReference type="NCBI Taxonomy" id="1892852"/>
    <lineage>
        <taxon>Bacteria</taxon>
        <taxon>Bacillati</taxon>
        <taxon>Actinomycetota</taxon>
        <taxon>Actinomycetes</taxon>
        <taxon>Pseudonocardiales</taxon>
        <taxon>Pseudonocardiaceae</taxon>
        <taxon>Solihabitans</taxon>
    </lineage>
</organism>
<evidence type="ECO:0000256" key="8">
    <source>
        <dbReference type="SAM" id="Phobius"/>
    </source>
</evidence>
<dbReference type="NCBIfam" id="TIGR04178">
    <property type="entry name" value="exo_archaeo"/>
    <property type="match status" value="1"/>
</dbReference>
<evidence type="ECO:0000256" key="6">
    <source>
        <dbReference type="ARBA" id="ARBA00022989"/>
    </source>
</evidence>
<evidence type="ECO:0000313" key="10">
    <source>
        <dbReference type="Proteomes" id="UP000323454"/>
    </source>
</evidence>